<dbReference type="InterPro" id="IPR046938">
    <property type="entry name" value="DNA_clamp_sf"/>
</dbReference>
<dbReference type="Gene3D" id="3.70.10.10">
    <property type="match status" value="1"/>
</dbReference>
<dbReference type="InterPro" id="IPR000730">
    <property type="entry name" value="Pr_cel_nuc_antig"/>
</dbReference>
<reference evidence="6" key="1">
    <citation type="submission" date="2018-07" db="EMBL/GenBank/DDBJ databases">
        <title>A new Alphabaculovirus highly virulent isolated from Trichoplusia ni (TnSNPV).</title>
        <authorList>
            <person name="Bivian-Hernandez M.D.L.A."/>
            <person name="Del Rincon-Castro M.C."/>
            <person name="Ibarra J.E."/>
        </authorList>
    </citation>
    <scope>NUCLEOTIDE SEQUENCE</scope>
    <source>
        <strain evidence="6">LBIV-4</strain>
    </source>
</reference>
<feature type="domain" description="Proliferating cell nuclear antigen PCNA C-terminal" evidence="5">
    <location>
        <begin position="129"/>
        <end position="251"/>
    </location>
</feature>
<sequence>MFEAKFKNVIAFKKAMEVIESVVDYTTLEITSKGISVQCSDTSRISFIKFTMMKEAFKSFTYTKNLSLSVKMSGFCKILKTCADTSVLTIWAGEKKDHLNFKIKTSNSLRLYEYKLFNFDSQDYGMSDDLEVTARAVMRSAELRRLCRHLDLLGNLNVGIKIDIDKINFTSRGDEVNVNYAIKEGESEENCIIENASEPTDAIGINVKYLYNYTKNPLNSLVEISIIEKQLLKLKYYLDNENKDDGYIELYIASYVPNEDM</sequence>
<proteinExistence type="inferred from homology"/>
<evidence type="ECO:0000313" key="6">
    <source>
        <dbReference type="EMBL" id="QBI90288.1"/>
    </source>
</evidence>
<keyword evidence="3" id="KW-0235">DNA replication</keyword>
<dbReference type="GO" id="GO:0006272">
    <property type="term" value="P:leading strand elongation"/>
    <property type="evidence" value="ECO:0007669"/>
    <property type="project" value="TreeGrafter"/>
</dbReference>
<dbReference type="PANTHER" id="PTHR11352">
    <property type="entry name" value="PROLIFERATING CELL NUCLEAR ANTIGEN"/>
    <property type="match status" value="1"/>
</dbReference>
<protein>
    <submittedName>
        <fullName evidence="6">Pcna</fullName>
    </submittedName>
</protein>
<evidence type="ECO:0000256" key="1">
    <source>
        <dbReference type="ARBA" id="ARBA00010462"/>
    </source>
</evidence>
<evidence type="ECO:0000259" key="4">
    <source>
        <dbReference type="Pfam" id="PF00705"/>
    </source>
</evidence>
<dbReference type="NCBIfam" id="TIGR00590">
    <property type="entry name" value="pcna"/>
    <property type="match status" value="1"/>
</dbReference>
<evidence type="ECO:0000256" key="2">
    <source>
        <dbReference type="ARBA" id="ARBA00023125"/>
    </source>
</evidence>
<dbReference type="SUPFAM" id="SSF55979">
    <property type="entry name" value="DNA clamp"/>
    <property type="match status" value="2"/>
</dbReference>
<dbReference type="Pfam" id="PF02747">
    <property type="entry name" value="PCNA_C"/>
    <property type="match status" value="1"/>
</dbReference>
<dbReference type="InterPro" id="IPR022649">
    <property type="entry name" value="Pr_cel_nuc_antig_C"/>
</dbReference>
<evidence type="ECO:0000256" key="3">
    <source>
        <dbReference type="RuleBase" id="RU003671"/>
    </source>
</evidence>
<comment type="similarity">
    <text evidence="1 3">Belongs to the PCNA family.</text>
</comment>
<organism evidence="6">
    <name type="scientific">Trichoplusia ni single nucleopolyhedrovirus</name>
    <dbReference type="NCBI Taxonomy" id="332054"/>
    <lineage>
        <taxon>Viruses</taxon>
        <taxon>Viruses incertae sedis</taxon>
        <taxon>Naldaviricetes</taxon>
        <taxon>Lefavirales</taxon>
        <taxon>Baculoviridae</taxon>
        <taxon>Alphabaculovirus</taxon>
        <taxon>Alphabaculovirus trini</taxon>
    </lineage>
</organism>
<name>A0A481V8P5_9ABAC</name>
<dbReference type="PANTHER" id="PTHR11352:SF0">
    <property type="entry name" value="PROLIFERATING CELL NUCLEAR ANTIGEN"/>
    <property type="match status" value="1"/>
</dbReference>
<dbReference type="GO" id="GO:0030337">
    <property type="term" value="F:DNA polymerase processivity factor activity"/>
    <property type="evidence" value="ECO:0007669"/>
    <property type="project" value="InterPro"/>
</dbReference>
<feature type="domain" description="Proliferating cell nuclear antigen PCNA N-terminal" evidence="4">
    <location>
        <begin position="1"/>
        <end position="120"/>
    </location>
</feature>
<dbReference type="InterPro" id="IPR022648">
    <property type="entry name" value="Pr_cel_nuc_antig_N"/>
</dbReference>
<dbReference type="CDD" id="cd00577">
    <property type="entry name" value="PCNA"/>
    <property type="match status" value="1"/>
</dbReference>
<evidence type="ECO:0000259" key="5">
    <source>
        <dbReference type="Pfam" id="PF02747"/>
    </source>
</evidence>
<accession>A0A481V8P5</accession>
<dbReference type="GO" id="GO:0006275">
    <property type="term" value="P:regulation of DNA replication"/>
    <property type="evidence" value="ECO:0007669"/>
    <property type="project" value="InterPro"/>
</dbReference>
<dbReference type="Pfam" id="PF00705">
    <property type="entry name" value="PCNA_N"/>
    <property type="match status" value="1"/>
</dbReference>
<dbReference type="EMBL" id="MH577296">
    <property type="protein sequence ID" value="QBI90288.1"/>
    <property type="molecule type" value="Genomic_DNA"/>
</dbReference>
<dbReference type="GO" id="GO:0003677">
    <property type="term" value="F:DNA binding"/>
    <property type="evidence" value="ECO:0007669"/>
    <property type="project" value="UniProtKB-KW"/>
</dbReference>
<dbReference type="PRINTS" id="PR00339">
    <property type="entry name" value="PCNACYCLIN"/>
</dbReference>
<keyword evidence="2 3" id="KW-0238">DNA-binding</keyword>